<evidence type="ECO:0000256" key="3">
    <source>
        <dbReference type="ARBA" id="ARBA00023015"/>
    </source>
</evidence>
<dbReference type="Pfam" id="PF13411">
    <property type="entry name" value="MerR_1"/>
    <property type="match status" value="1"/>
</dbReference>
<dbReference type="EMBL" id="JAILXK010000001">
    <property type="protein sequence ID" value="MBY4636170.1"/>
    <property type="molecule type" value="Genomic_DNA"/>
</dbReference>
<dbReference type="CDD" id="cd01108">
    <property type="entry name" value="HTH_CueR"/>
    <property type="match status" value="1"/>
</dbReference>
<feature type="region of interest" description="Disordered" evidence="6">
    <location>
        <begin position="131"/>
        <end position="153"/>
    </location>
</feature>
<evidence type="ECO:0000256" key="6">
    <source>
        <dbReference type="SAM" id="MobiDB-lite"/>
    </source>
</evidence>
<keyword evidence="3" id="KW-0805">Transcription regulation</keyword>
<evidence type="ECO:0000313" key="8">
    <source>
        <dbReference type="EMBL" id="MBY4636170.1"/>
    </source>
</evidence>
<dbReference type="PROSITE" id="PS50937">
    <property type="entry name" value="HTH_MERR_2"/>
    <property type="match status" value="1"/>
</dbReference>
<dbReference type="SUPFAM" id="SSF46955">
    <property type="entry name" value="Putative DNA-binding domain"/>
    <property type="match status" value="1"/>
</dbReference>
<evidence type="ECO:0000256" key="1">
    <source>
        <dbReference type="ARBA" id="ARBA00004496"/>
    </source>
</evidence>
<evidence type="ECO:0000259" key="7">
    <source>
        <dbReference type="PROSITE" id="PS50937"/>
    </source>
</evidence>
<dbReference type="RefSeq" id="WP_222135745.1">
    <property type="nucleotide sequence ID" value="NZ_JAILXK010000001.1"/>
</dbReference>
<keyword evidence="5" id="KW-0804">Transcription</keyword>
<dbReference type="PROSITE" id="PS00552">
    <property type="entry name" value="HTH_MERR_1"/>
    <property type="match status" value="1"/>
</dbReference>
<dbReference type="PRINTS" id="PR00040">
    <property type="entry name" value="HTHMERR"/>
</dbReference>
<organism evidence="8 9">
    <name type="scientific">Sphingopyxis jiangsuensis</name>
    <dbReference type="NCBI Taxonomy" id="2871171"/>
    <lineage>
        <taxon>Bacteria</taxon>
        <taxon>Pseudomonadati</taxon>
        <taxon>Pseudomonadota</taxon>
        <taxon>Alphaproteobacteria</taxon>
        <taxon>Sphingomonadales</taxon>
        <taxon>Sphingomonadaceae</taxon>
        <taxon>Sphingopyxis</taxon>
    </lineage>
</organism>
<comment type="subcellular location">
    <subcellularLocation>
        <location evidence="1">Cytoplasm</location>
    </subcellularLocation>
</comment>
<keyword evidence="2" id="KW-0963">Cytoplasm</keyword>
<dbReference type="InterPro" id="IPR000551">
    <property type="entry name" value="MerR-type_HTH_dom"/>
</dbReference>
<keyword evidence="9" id="KW-1185">Reference proteome</keyword>
<evidence type="ECO:0000256" key="4">
    <source>
        <dbReference type="ARBA" id="ARBA00023125"/>
    </source>
</evidence>
<dbReference type="PANTHER" id="PTHR30204:SF94">
    <property type="entry name" value="HEAVY METAL-DEPENDENT TRANSCRIPTIONAL REGULATOR HI_0293-RELATED"/>
    <property type="match status" value="1"/>
</dbReference>
<protein>
    <submittedName>
        <fullName evidence="8">Cu(I)-responsive transcriptional regulator</fullName>
    </submittedName>
</protein>
<name>A0ABS7MAY9_9SPHN</name>
<dbReference type="NCBIfam" id="TIGR02044">
    <property type="entry name" value="CueR"/>
    <property type="match status" value="1"/>
</dbReference>
<dbReference type="InterPro" id="IPR009061">
    <property type="entry name" value="DNA-bd_dom_put_sf"/>
</dbReference>
<comment type="caution">
    <text evidence="8">The sequence shown here is derived from an EMBL/GenBank/DDBJ whole genome shotgun (WGS) entry which is preliminary data.</text>
</comment>
<dbReference type="InterPro" id="IPR011789">
    <property type="entry name" value="CueR"/>
</dbReference>
<gene>
    <name evidence="8" type="primary">cueR</name>
    <name evidence="8" type="ORF">K5P26_03330</name>
</gene>
<feature type="domain" description="HTH merR-type" evidence="7">
    <location>
        <begin position="1"/>
        <end position="69"/>
    </location>
</feature>
<accession>A0ABS7MAY9</accession>
<dbReference type="SMART" id="SM00422">
    <property type="entry name" value="HTH_MERR"/>
    <property type="match status" value="1"/>
</dbReference>
<evidence type="ECO:0000256" key="2">
    <source>
        <dbReference type="ARBA" id="ARBA00022490"/>
    </source>
</evidence>
<dbReference type="Gene3D" id="1.10.1660.10">
    <property type="match status" value="1"/>
</dbReference>
<reference evidence="8" key="1">
    <citation type="submission" date="2021-08" db="EMBL/GenBank/DDBJ databases">
        <title>Sphingopyxis panaciterrulae sp. nov., isolated from the surface water of the Yellow Sea.</title>
        <authorList>
            <person name="Gao Z."/>
            <person name="Zhang D."/>
            <person name="Zhang A."/>
        </authorList>
    </citation>
    <scope>NUCLEOTIDE SEQUENCE</scope>
    <source>
        <strain evidence="8">XHP0097</strain>
    </source>
</reference>
<evidence type="ECO:0000256" key="5">
    <source>
        <dbReference type="ARBA" id="ARBA00023163"/>
    </source>
</evidence>
<sequence length="153" mass="17199">MNIGEAASASGVSAKMIRYYEKVGLVEAPARTDAGYRSYGSRDVHNLRFVRRARDLGFTVDEIRDLLGLWRDQGRRSADVKRMALDQIWLLEQKARHLQEMADTLKSLADCCTGDARPDCPIIAGLEAGQPLSSRRPNRRFGVTNERAVPPRR</sequence>
<dbReference type="PANTHER" id="PTHR30204">
    <property type="entry name" value="REDOX-CYCLING DRUG-SENSING TRANSCRIPTIONAL ACTIVATOR SOXR"/>
    <property type="match status" value="1"/>
</dbReference>
<dbReference type="InterPro" id="IPR047057">
    <property type="entry name" value="MerR_fam"/>
</dbReference>
<keyword evidence="4" id="KW-0238">DNA-binding</keyword>
<dbReference type="Proteomes" id="UP001166571">
    <property type="component" value="Unassembled WGS sequence"/>
</dbReference>
<evidence type="ECO:0000313" key="9">
    <source>
        <dbReference type="Proteomes" id="UP001166571"/>
    </source>
</evidence>
<proteinExistence type="predicted"/>